<dbReference type="Pfam" id="PF07690">
    <property type="entry name" value="MFS_1"/>
    <property type="match status" value="1"/>
</dbReference>
<dbReference type="Gene3D" id="1.20.1250.20">
    <property type="entry name" value="MFS general substrate transporter like domains"/>
    <property type="match status" value="2"/>
</dbReference>
<evidence type="ECO:0000256" key="7">
    <source>
        <dbReference type="SAM" id="Phobius"/>
    </source>
</evidence>
<dbReference type="VEuPathDB" id="FungiDB:CCM_00877"/>
<dbReference type="InterPro" id="IPR020846">
    <property type="entry name" value="MFS_dom"/>
</dbReference>
<keyword evidence="2" id="KW-0813">Transport</keyword>
<accession>A0A2H4SJV0</accession>
<feature type="transmembrane region" description="Helical" evidence="7">
    <location>
        <begin position="146"/>
        <end position="168"/>
    </location>
</feature>
<feature type="transmembrane region" description="Helical" evidence="7">
    <location>
        <begin position="432"/>
        <end position="455"/>
    </location>
</feature>
<dbReference type="PANTHER" id="PTHR43791:SF19">
    <property type="entry name" value="TRANSPORTER, PUTATIVE (AFU_ORTHOLOGUE AFUA_1G01812)-RELATED"/>
    <property type="match status" value="1"/>
</dbReference>
<dbReference type="OrthoDB" id="2962993at2759"/>
<dbReference type="InterPro" id="IPR011701">
    <property type="entry name" value="MFS"/>
</dbReference>
<evidence type="ECO:0000256" key="1">
    <source>
        <dbReference type="ARBA" id="ARBA00004141"/>
    </source>
</evidence>
<evidence type="ECO:0000256" key="2">
    <source>
        <dbReference type="ARBA" id="ARBA00022448"/>
    </source>
</evidence>
<evidence type="ECO:0000313" key="10">
    <source>
        <dbReference type="Proteomes" id="UP000323067"/>
    </source>
</evidence>
<feature type="region of interest" description="Disordered" evidence="6">
    <location>
        <begin position="36"/>
        <end position="77"/>
    </location>
</feature>
<dbReference type="OMA" id="LWGICMT"/>
<feature type="transmembrane region" description="Helical" evidence="7">
    <location>
        <begin position="175"/>
        <end position="193"/>
    </location>
</feature>
<feature type="transmembrane region" description="Helical" evidence="7">
    <location>
        <begin position="467"/>
        <end position="488"/>
    </location>
</feature>
<dbReference type="AlphaFoldDB" id="A0A2H4SJV0"/>
<dbReference type="PROSITE" id="PS50850">
    <property type="entry name" value="MFS"/>
    <property type="match status" value="1"/>
</dbReference>
<evidence type="ECO:0000256" key="3">
    <source>
        <dbReference type="ARBA" id="ARBA00022692"/>
    </source>
</evidence>
<feature type="transmembrane region" description="Helical" evidence="7">
    <location>
        <begin position="500"/>
        <end position="519"/>
    </location>
</feature>
<gene>
    <name evidence="9" type="ORF">A9K55_008594</name>
</gene>
<feature type="transmembrane region" description="Helical" evidence="7">
    <location>
        <begin position="344"/>
        <end position="363"/>
    </location>
</feature>
<keyword evidence="3 7" id="KW-0812">Transmembrane</keyword>
<dbReference type="GO" id="GO:0022857">
    <property type="term" value="F:transmembrane transporter activity"/>
    <property type="evidence" value="ECO:0007669"/>
    <property type="project" value="InterPro"/>
</dbReference>
<comment type="subcellular location">
    <subcellularLocation>
        <location evidence="1">Membrane</location>
        <topology evidence="1">Multi-pass membrane protein</topology>
    </subcellularLocation>
</comment>
<evidence type="ECO:0000259" key="8">
    <source>
        <dbReference type="PROSITE" id="PS50850"/>
    </source>
</evidence>
<dbReference type="SUPFAM" id="SSF103473">
    <property type="entry name" value="MFS general substrate transporter"/>
    <property type="match status" value="1"/>
</dbReference>
<dbReference type="FunFam" id="1.20.1250.20:FF:000034">
    <property type="entry name" value="MFS general substrate transporter"/>
    <property type="match status" value="1"/>
</dbReference>
<evidence type="ECO:0000256" key="4">
    <source>
        <dbReference type="ARBA" id="ARBA00022989"/>
    </source>
</evidence>
<feature type="compositionally biased region" description="Pro residues" evidence="6">
    <location>
        <begin position="36"/>
        <end position="48"/>
    </location>
</feature>
<keyword evidence="5 7" id="KW-0472">Membrane</keyword>
<feature type="transmembrane region" description="Helical" evidence="7">
    <location>
        <begin position="235"/>
        <end position="256"/>
    </location>
</feature>
<feature type="transmembrane region" description="Helical" evidence="7">
    <location>
        <begin position="205"/>
        <end position="223"/>
    </location>
</feature>
<feature type="compositionally biased region" description="Polar residues" evidence="6">
    <location>
        <begin position="66"/>
        <end position="77"/>
    </location>
</feature>
<protein>
    <submittedName>
        <fullName evidence="9">MFS transporter</fullName>
    </submittedName>
</protein>
<dbReference type="GO" id="GO:0016020">
    <property type="term" value="C:membrane"/>
    <property type="evidence" value="ECO:0007669"/>
    <property type="project" value="UniProtKB-SubCell"/>
</dbReference>
<feature type="transmembrane region" description="Helical" evidence="7">
    <location>
        <begin position="407"/>
        <end position="426"/>
    </location>
</feature>
<dbReference type="PANTHER" id="PTHR43791">
    <property type="entry name" value="PERMEASE-RELATED"/>
    <property type="match status" value="1"/>
</dbReference>
<sequence>MALTLERALLPFPACTGLWPLAPKALATPYHQIRLPPPYSSGHPPPPATKTAMGLTDEDKMEKSSNPENTNDSQTEISRGLDDLDAGLSAEERAKIERKLLWKLDLKLMPWLSLLYLIAFLDRTNIGNAKIAHLEQDIGVHSTSKYNATLTIFFVSYALFEPICNILLKRLRPSIFLPIIMVLWGLTMIGMGFVRNWSELMAARWFLGMTESGLFPGINYYLSCWYKRSEFGVRAAVFFSAAAISGSFGGLLAAAIQNMNGIGGRPGWSWIFIIEGGITVLVALASFFIVQDFPSEAKFLTPEDRVRVVRRLEEDKQSSAHDESFKTSFLISALKDWKTYCGMLIYMGPLMPLYAFSLFLPTIIQGMKLVPKNDIIKNQLLSVPPYVLAAVMTIVIGFWSDRVNRRGIFNMGCASVGTVGFIMMIASTKPVVQYIGTFLGALGIYPSVSLTIAWVANNVEGVYKRGVVLGLVIGWGNLNGVVSSNVYFAGPRFFAGHATIIGYLVIAMFGGSLLFQTLLSRENKKRLAGERDYLVEGKSQAEIEALGDNRPDFIYTL</sequence>
<dbReference type="Proteomes" id="UP000323067">
    <property type="component" value="Chromosome vii"/>
</dbReference>
<feature type="transmembrane region" description="Helical" evidence="7">
    <location>
        <begin position="383"/>
        <end position="400"/>
    </location>
</feature>
<reference evidence="9 10" key="1">
    <citation type="journal article" date="2017" name="BMC Genomics">
        <title>Chromosome level assembly and secondary metabolite potential of the parasitic fungus Cordyceps militaris.</title>
        <authorList>
            <person name="Kramer G.J."/>
            <person name="Nodwell J.R."/>
        </authorList>
    </citation>
    <scope>NUCLEOTIDE SEQUENCE [LARGE SCALE GENOMIC DNA]</scope>
    <source>
        <strain evidence="9 10">ATCC 34164</strain>
    </source>
</reference>
<proteinExistence type="predicted"/>
<dbReference type="FunFam" id="1.20.1250.20:FF:000068">
    <property type="entry name" value="MFS general substrate transporter"/>
    <property type="match status" value="1"/>
</dbReference>
<feature type="transmembrane region" description="Helical" evidence="7">
    <location>
        <begin position="268"/>
        <end position="290"/>
    </location>
</feature>
<dbReference type="VEuPathDB" id="FungiDB:A9K55_008594"/>
<dbReference type="EMBL" id="CP023324">
    <property type="protein sequence ID" value="ATY63391.1"/>
    <property type="molecule type" value="Genomic_DNA"/>
</dbReference>
<feature type="domain" description="Major facilitator superfamily (MFS) profile" evidence="8">
    <location>
        <begin position="108"/>
        <end position="524"/>
    </location>
</feature>
<organism evidence="9 10">
    <name type="scientific">Cordyceps militaris</name>
    <name type="common">Caterpillar fungus</name>
    <name type="synonym">Clavaria militaris</name>
    <dbReference type="NCBI Taxonomy" id="73501"/>
    <lineage>
        <taxon>Eukaryota</taxon>
        <taxon>Fungi</taxon>
        <taxon>Dikarya</taxon>
        <taxon>Ascomycota</taxon>
        <taxon>Pezizomycotina</taxon>
        <taxon>Sordariomycetes</taxon>
        <taxon>Hypocreomycetidae</taxon>
        <taxon>Hypocreales</taxon>
        <taxon>Cordycipitaceae</taxon>
        <taxon>Cordyceps</taxon>
    </lineage>
</organism>
<keyword evidence="4 7" id="KW-1133">Transmembrane helix</keyword>
<evidence type="ECO:0000256" key="5">
    <source>
        <dbReference type="ARBA" id="ARBA00023136"/>
    </source>
</evidence>
<name>A0A2H4SJV0_CORMI</name>
<dbReference type="InterPro" id="IPR036259">
    <property type="entry name" value="MFS_trans_sf"/>
</dbReference>
<evidence type="ECO:0000313" key="9">
    <source>
        <dbReference type="EMBL" id="ATY63391.1"/>
    </source>
</evidence>
<evidence type="ECO:0000256" key="6">
    <source>
        <dbReference type="SAM" id="MobiDB-lite"/>
    </source>
</evidence>